<keyword evidence="2" id="KW-1185">Reference proteome</keyword>
<evidence type="ECO:0000313" key="2">
    <source>
        <dbReference type="Proteomes" id="UP000188184"/>
    </source>
</evidence>
<organism evidence="1 2">
    <name type="scientific">Planococcus lenghuensis</name>
    <dbReference type="NCBI Taxonomy" id="2213202"/>
    <lineage>
        <taxon>Bacteria</taxon>
        <taxon>Bacillati</taxon>
        <taxon>Bacillota</taxon>
        <taxon>Bacilli</taxon>
        <taxon>Bacillales</taxon>
        <taxon>Caryophanaceae</taxon>
        <taxon>Planococcus</taxon>
    </lineage>
</organism>
<accession>A0A1Q2L1I4</accession>
<gene>
    <name evidence="1" type="ORF">B0X71_12935</name>
</gene>
<dbReference type="KEGG" id="pmar:B0X71_12935"/>
<dbReference type="Proteomes" id="UP000188184">
    <property type="component" value="Chromosome"/>
</dbReference>
<dbReference type="AlphaFoldDB" id="A0A1Q2L1I4"/>
<dbReference type="EMBL" id="CP019640">
    <property type="protein sequence ID" value="AQQ53907.1"/>
    <property type="molecule type" value="Genomic_DNA"/>
</dbReference>
<sequence length="82" mass="9695">MIVNLAGYGETVKSFVKYCINNYSMINLRCEINHKQTYTPLFEREHFSHPLCVITEEKLLSERKKLFFVYQLVSAKKNCSQE</sequence>
<proteinExistence type="predicted"/>
<reference evidence="1 2" key="1">
    <citation type="submission" date="2017-02" db="EMBL/GenBank/DDBJ databases">
        <title>The complete genomic sequence of a novel cold adapted crude oil-degrading bacterium Planococcus qaidamina Y42.</title>
        <authorList>
            <person name="Yang R."/>
        </authorList>
    </citation>
    <scope>NUCLEOTIDE SEQUENCE [LARGE SCALE GENOMIC DNA]</scope>
    <source>
        <strain evidence="1 2">Y42</strain>
    </source>
</reference>
<protein>
    <submittedName>
        <fullName evidence="1">Uncharacterized protein</fullName>
    </submittedName>
</protein>
<evidence type="ECO:0000313" key="1">
    <source>
        <dbReference type="EMBL" id="AQQ53907.1"/>
    </source>
</evidence>
<name>A0A1Q2L1I4_9BACL</name>